<feature type="region of interest" description="Disordered" evidence="1">
    <location>
        <begin position="101"/>
        <end position="170"/>
    </location>
</feature>
<dbReference type="EMBL" id="AMLP01000234">
    <property type="protein sequence ID" value="ELS51380.1"/>
    <property type="molecule type" value="Genomic_DNA"/>
</dbReference>
<feature type="transmembrane region" description="Helical" evidence="2">
    <location>
        <begin position="18"/>
        <end position="51"/>
    </location>
</feature>
<sequence>MFVAPDPGRMRLRSVGRAVLGIGAAVVGCGLAWHSLLGAVTGGLATLLALFTVTDATARGQAVTTAQIKAPEGYDLHKPAHTFTAGPGAPVTVTVANAKTAGTASPTPAEKSTHRPTGTPATPTSTSTEDSRGGPEPVSAATGSPDAQEFPATATTHTVSPKTPAGSFAHTGTDATPWLLGSAGALLAVGGGAICLVRRRKVNGDDGQPES</sequence>
<dbReference type="NCBIfam" id="TIGR01167">
    <property type="entry name" value="LPXTG_anchor"/>
    <property type="match status" value="1"/>
</dbReference>
<dbReference type="AlphaFoldDB" id="L8P4G9"/>
<dbReference type="NCBIfam" id="NF041528">
    <property type="entry name" value="strep_LAETG"/>
    <property type="match status" value="1"/>
</dbReference>
<feature type="compositionally biased region" description="Low complexity" evidence="1">
    <location>
        <begin position="116"/>
        <end position="128"/>
    </location>
</feature>
<organism evidence="3 4">
    <name type="scientific">Streptomyces viridochromogenes Tue57</name>
    <dbReference type="NCBI Taxonomy" id="1160705"/>
    <lineage>
        <taxon>Bacteria</taxon>
        <taxon>Bacillati</taxon>
        <taxon>Actinomycetota</taxon>
        <taxon>Actinomycetes</taxon>
        <taxon>Kitasatosporales</taxon>
        <taxon>Streptomycetaceae</taxon>
        <taxon>Streptomyces</taxon>
    </lineage>
</organism>
<proteinExistence type="predicted"/>
<keyword evidence="2" id="KW-0472">Membrane</keyword>
<evidence type="ECO:0000256" key="1">
    <source>
        <dbReference type="SAM" id="MobiDB-lite"/>
    </source>
</evidence>
<evidence type="ECO:0000313" key="3">
    <source>
        <dbReference type="EMBL" id="ELS51380.1"/>
    </source>
</evidence>
<gene>
    <name evidence="3" type="ORF">STVIR_7681</name>
</gene>
<protein>
    <submittedName>
        <fullName evidence="3">Putative Ligand-binding membrane protein</fullName>
    </submittedName>
</protein>
<evidence type="ECO:0000313" key="4">
    <source>
        <dbReference type="Proteomes" id="UP000011205"/>
    </source>
</evidence>
<evidence type="ECO:0000256" key="2">
    <source>
        <dbReference type="SAM" id="Phobius"/>
    </source>
</evidence>
<comment type="caution">
    <text evidence="3">The sequence shown here is derived from an EMBL/GenBank/DDBJ whole genome shotgun (WGS) entry which is preliminary data.</text>
</comment>
<dbReference type="Proteomes" id="UP000011205">
    <property type="component" value="Unassembled WGS sequence"/>
</dbReference>
<name>L8P4G9_STRVR</name>
<reference evidence="3 4" key="1">
    <citation type="journal article" date="2013" name="Genome Announc.">
        <title>Draft Genome Sequence of Streptomyces viridochromogenes Strain Tu57, Producer of Avilamycin.</title>
        <authorList>
            <person name="Gruning B.A."/>
            <person name="Erxleben A."/>
            <person name="Hahnlein A."/>
            <person name="Gunther S."/>
        </authorList>
    </citation>
    <scope>NUCLEOTIDE SEQUENCE [LARGE SCALE GENOMIC DNA]</scope>
    <source>
        <strain evidence="3 4">Tue57</strain>
    </source>
</reference>
<keyword evidence="2" id="KW-0812">Transmembrane</keyword>
<accession>L8P4G9</accession>
<keyword evidence="2" id="KW-1133">Transmembrane helix</keyword>
<dbReference type="PATRIC" id="fig|1160705.3.peg.7592"/>
<feature type="transmembrane region" description="Helical" evidence="2">
    <location>
        <begin position="178"/>
        <end position="197"/>
    </location>
</feature>